<feature type="chain" id="PRO_5015360455" description="Blue (type 1) copper domain-containing protein" evidence="3">
    <location>
        <begin position="21"/>
        <end position="165"/>
    </location>
</feature>
<evidence type="ECO:0000313" key="5">
    <source>
        <dbReference type="EMBL" id="SPJ25614.1"/>
    </source>
</evidence>
<dbReference type="SUPFAM" id="SSF49503">
    <property type="entry name" value="Cupredoxins"/>
    <property type="match status" value="1"/>
</dbReference>
<evidence type="ECO:0000259" key="4">
    <source>
        <dbReference type="Pfam" id="PF00127"/>
    </source>
</evidence>
<keyword evidence="3" id="KW-0732">Signal</keyword>
<name>A0A2R8BZN4_9RHOB</name>
<proteinExistence type="predicted"/>
<gene>
    <name evidence="5" type="ORF">PAA8504_03465</name>
</gene>
<dbReference type="GO" id="GO:0005507">
    <property type="term" value="F:copper ion binding"/>
    <property type="evidence" value="ECO:0007669"/>
    <property type="project" value="InterPro"/>
</dbReference>
<dbReference type="AlphaFoldDB" id="A0A2R8BZN4"/>
<feature type="domain" description="Blue (type 1) copper" evidence="4">
    <location>
        <begin position="56"/>
        <end position="163"/>
    </location>
</feature>
<dbReference type="EMBL" id="ONZF01000010">
    <property type="protein sequence ID" value="SPJ25614.1"/>
    <property type="molecule type" value="Genomic_DNA"/>
</dbReference>
<dbReference type="Proteomes" id="UP000244912">
    <property type="component" value="Unassembled WGS sequence"/>
</dbReference>
<keyword evidence="2" id="KW-0186">Copper</keyword>
<dbReference type="Gene3D" id="2.60.40.420">
    <property type="entry name" value="Cupredoxins - blue copper proteins"/>
    <property type="match status" value="1"/>
</dbReference>
<dbReference type="InterPro" id="IPR050845">
    <property type="entry name" value="Cu-binding_ET"/>
</dbReference>
<keyword evidence="1" id="KW-0479">Metal-binding</keyword>
<dbReference type="Pfam" id="PF00127">
    <property type="entry name" value="Copper-bind"/>
    <property type="match status" value="1"/>
</dbReference>
<evidence type="ECO:0000256" key="3">
    <source>
        <dbReference type="SAM" id="SignalP"/>
    </source>
</evidence>
<evidence type="ECO:0000313" key="6">
    <source>
        <dbReference type="Proteomes" id="UP000244912"/>
    </source>
</evidence>
<dbReference type="InterPro" id="IPR008972">
    <property type="entry name" value="Cupredoxin"/>
</dbReference>
<keyword evidence="6" id="KW-1185">Reference proteome</keyword>
<organism evidence="5 6">
    <name type="scientific">Palleronia abyssalis</name>
    <dbReference type="NCBI Taxonomy" id="1501240"/>
    <lineage>
        <taxon>Bacteria</taxon>
        <taxon>Pseudomonadati</taxon>
        <taxon>Pseudomonadota</taxon>
        <taxon>Alphaproteobacteria</taxon>
        <taxon>Rhodobacterales</taxon>
        <taxon>Roseobacteraceae</taxon>
        <taxon>Palleronia</taxon>
    </lineage>
</organism>
<sequence length="165" mass="17938">MKHLLLTIALASSFAAPGFAGEAAHGNKSGDTHGEMKIGMPGDAAAVDRTVEIDMVETDDGEMLFKGGDLDFKEGETVRFVVRNEGELDHEFILDSQKKNAAHKNEMADMSGMNMGHNEPNRIRLAPGEDAEIIWTFANNGTFEAACLIPGHYESGMFREVSVTH</sequence>
<reference evidence="5 6" key="1">
    <citation type="submission" date="2018-03" db="EMBL/GenBank/DDBJ databases">
        <authorList>
            <person name="Keele B.F."/>
        </authorList>
    </citation>
    <scope>NUCLEOTIDE SEQUENCE [LARGE SCALE GENOMIC DNA]</scope>
    <source>
        <strain evidence="5 6">CECT 8504</strain>
    </source>
</reference>
<protein>
    <recommendedName>
        <fullName evidence="4">Blue (type 1) copper domain-containing protein</fullName>
    </recommendedName>
</protein>
<accession>A0A2R8BZN4</accession>
<dbReference type="GO" id="GO:0009055">
    <property type="term" value="F:electron transfer activity"/>
    <property type="evidence" value="ECO:0007669"/>
    <property type="project" value="InterPro"/>
</dbReference>
<dbReference type="RefSeq" id="WP_009827247.1">
    <property type="nucleotide sequence ID" value="NZ_ONZF01000010.1"/>
</dbReference>
<dbReference type="InterPro" id="IPR000923">
    <property type="entry name" value="BlueCu_1"/>
</dbReference>
<evidence type="ECO:0000256" key="1">
    <source>
        <dbReference type="ARBA" id="ARBA00022723"/>
    </source>
</evidence>
<evidence type="ECO:0000256" key="2">
    <source>
        <dbReference type="ARBA" id="ARBA00023008"/>
    </source>
</evidence>
<dbReference type="PANTHER" id="PTHR38439:SF3">
    <property type="entry name" value="COPPER-RESISTANT CUPROPROTEIN COPI"/>
    <property type="match status" value="1"/>
</dbReference>
<feature type="signal peptide" evidence="3">
    <location>
        <begin position="1"/>
        <end position="20"/>
    </location>
</feature>
<dbReference type="CDD" id="cd04211">
    <property type="entry name" value="Cupredoxin_like_2"/>
    <property type="match status" value="1"/>
</dbReference>
<dbReference type="PANTHER" id="PTHR38439">
    <property type="entry name" value="AURACYANIN-B"/>
    <property type="match status" value="1"/>
</dbReference>